<sequence>MGKQQRSSRIRTARLAASGSAQQQGQAARAAHATAKPGKETKEIPLLLEKLVDDDLDERLGALQSLTATLATASQSARRLLLGKNVVGHLILRLGGKPAGKAALLLPDASKGEGAQPESNQQVIMEACGALRNLAISGSTERGSSEWDTLGEMYNKGVVPPLLALLSTLLVYLRQFRADDPPLQNGAAEALLAIKEGYWDWTDNVLTLIWALAETSTKIHTALSASPALSDFLLAYLPLSSLDGTFTTRTPINIAVVAAQALLTLSEDNTGLIIPRTSLPNMLDVIASQHVPTPSDEENRLLLRVLLIGIVKNVAHPKSDHWRRLLDIAPLFLVKLLDTDISALAPSSQRLSTLQIGLEMLTELVACIDGFDEPEAPLAASSGMDEDVDEAEEDDEVPAEIGEEMMLDEDVQLDEASTSLFAELPAKLLALARLSPLQQNGSSSTQLIAAGATTPNGDDVLQLVHLRALECLNNVLLTLGRQGARAAAFVSSNAKTLQATWNTLFELVLTFGAQHEPGKGKAKQSEGDLANEDCLAATINCIWALARIGLSDASTLSVGLQEHQVLLALVDATPAATPALQTACVGALGCLAMRSQVSVDENRAIATSLMGWLAFISPDYVNNDDRFDIALQSLDSLLDVFADETRDYDVPVFRLAGALPRFEAAQKSLKGLVKRIDKRKASVLRQKADAALINLNAFVAYRRQFK</sequence>
<comment type="similarity">
    <text evidence="1">Belongs to the nuclear import and ribosome assembly adapter family.</text>
</comment>
<dbReference type="SUPFAM" id="SSF48371">
    <property type="entry name" value="ARM repeat"/>
    <property type="match status" value="1"/>
</dbReference>
<dbReference type="PANTHER" id="PTHR13347:SF1">
    <property type="entry name" value="HEAT REPEAT-CONTAINING PROTEIN 3"/>
    <property type="match status" value="1"/>
</dbReference>
<dbReference type="PANTHER" id="PTHR13347">
    <property type="entry name" value="HEAT REPEAT-CONTAINING PROTEIN 3"/>
    <property type="match status" value="1"/>
</dbReference>
<evidence type="ECO:0000259" key="3">
    <source>
        <dbReference type="Pfam" id="PF25567"/>
    </source>
</evidence>
<dbReference type="Pfam" id="PF25567">
    <property type="entry name" value="TPR_SYO1"/>
    <property type="match status" value="1"/>
</dbReference>
<organism evidence="4 5">
    <name type="scientific">Mixia osmundae (strain CBS 9802 / IAM 14324 / JCM 22182 / KY 12970)</name>
    <dbReference type="NCBI Taxonomy" id="764103"/>
    <lineage>
        <taxon>Eukaryota</taxon>
        <taxon>Fungi</taxon>
        <taxon>Dikarya</taxon>
        <taxon>Basidiomycota</taxon>
        <taxon>Pucciniomycotina</taxon>
        <taxon>Mixiomycetes</taxon>
        <taxon>Mixiales</taxon>
        <taxon>Mixiaceae</taxon>
        <taxon>Mixia</taxon>
    </lineage>
</organism>
<name>G7E198_MIXOS</name>
<dbReference type="InterPro" id="IPR057990">
    <property type="entry name" value="TPR_SYO1"/>
</dbReference>
<dbReference type="EMBL" id="BABT02000102">
    <property type="protein sequence ID" value="GAA96608.1"/>
    <property type="molecule type" value="Genomic_DNA"/>
</dbReference>
<dbReference type="OMA" id="MGKVRHR"/>
<evidence type="ECO:0000256" key="2">
    <source>
        <dbReference type="SAM" id="MobiDB-lite"/>
    </source>
</evidence>
<dbReference type="FunCoup" id="G7E198">
    <property type="interactions" value="60"/>
</dbReference>
<dbReference type="GO" id="GO:0051082">
    <property type="term" value="F:unfolded protein binding"/>
    <property type="evidence" value="ECO:0007669"/>
    <property type="project" value="TreeGrafter"/>
</dbReference>
<evidence type="ECO:0000313" key="5">
    <source>
        <dbReference type="Proteomes" id="UP000009131"/>
    </source>
</evidence>
<dbReference type="GO" id="GO:0006606">
    <property type="term" value="P:protein import into nucleus"/>
    <property type="evidence" value="ECO:0007669"/>
    <property type="project" value="TreeGrafter"/>
</dbReference>
<feature type="compositionally biased region" description="Low complexity" evidence="2">
    <location>
        <begin position="13"/>
        <end position="35"/>
    </location>
</feature>
<proteinExistence type="inferred from homology"/>
<dbReference type="RefSeq" id="XP_014567353.1">
    <property type="nucleotide sequence ID" value="XM_014711867.1"/>
</dbReference>
<dbReference type="CDD" id="cd13394">
    <property type="entry name" value="Syo1_like"/>
    <property type="match status" value="1"/>
</dbReference>
<dbReference type="Proteomes" id="UP000009131">
    <property type="component" value="Unassembled WGS sequence"/>
</dbReference>
<dbReference type="OrthoDB" id="288703at2759"/>
<dbReference type="eggNOG" id="ENOG502QWR9">
    <property type="taxonomic scope" value="Eukaryota"/>
</dbReference>
<accession>G7E198</accession>
<evidence type="ECO:0000313" key="4">
    <source>
        <dbReference type="EMBL" id="GAA96608.1"/>
    </source>
</evidence>
<dbReference type="InParanoid" id="G7E198"/>
<dbReference type="InterPro" id="IPR016024">
    <property type="entry name" value="ARM-type_fold"/>
</dbReference>
<reference evidence="4 5" key="2">
    <citation type="journal article" date="2012" name="Open Biol.">
        <title>Characteristics of nucleosomes and linker DNA regions on the genome of the basidiomycete Mixia osmundae revealed by mono- and dinucleosome mapping.</title>
        <authorList>
            <person name="Nishida H."/>
            <person name="Kondo S."/>
            <person name="Matsumoto T."/>
            <person name="Suzuki Y."/>
            <person name="Yoshikawa H."/>
            <person name="Taylor T.D."/>
            <person name="Sugiyama J."/>
        </authorList>
    </citation>
    <scope>NUCLEOTIDE SEQUENCE [LARGE SCALE GENOMIC DNA]</scope>
    <source>
        <strain evidence="5">CBS 9802 / IAM 14324 / JCM 22182 / KY 12970</strain>
    </source>
</reference>
<protein>
    <recommendedName>
        <fullName evidence="3">SYO1-like TPR repeats domain-containing protein</fullName>
    </recommendedName>
</protein>
<dbReference type="HOGENOM" id="CLU_016860_0_0_1"/>
<dbReference type="InterPro" id="IPR011989">
    <property type="entry name" value="ARM-like"/>
</dbReference>
<dbReference type="GO" id="GO:0042273">
    <property type="term" value="P:ribosomal large subunit biogenesis"/>
    <property type="evidence" value="ECO:0007669"/>
    <property type="project" value="TreeGrafter"/>
</dbReference>
<evidence type="ECO:0000256" key="1">
    <source>
        <dbReference type="ARBA" id="ARBA00049983"/>
    </source>
</evidence>
<dbReference type="Gene3D" id="1.25.10.10">
    <property type="entry name" value="Leucine-rich Repeat Variant"/>
    <property type="match status" value="1"/>
</dbReference>
<feature type="compositionally biased region" description="Basic residues" evidence="2">
    <location>
        <begin position="1"/>
        <end position="12"/>
    </location>
</feature>
<comment type="caution">
    <text evidence="4">The sequence shown here is derived from an EMBL/GenBank/DDBJ whole genome shotgun (WGS) entry which is preliminary data.</text>
</comment>
<keyword evidence="5" id="KW-1185">Reference proteome</keyword>
<feature type="domain" description="SYO1-like TPR repeats" evidence="3">
    <location>
        <begin position="454"/>
        <end position="704"/>
    </location>
</feature>
<reference evidence="4 5" key="1">
    <citation type="journal article" date="2011" name="J. Gen. Appl. Microbiol.">
        <title>Draft genome sequencing of the enigmatic basidiomycete Mixia osmundae.</title>
        <authorList>
            <person name="Nishida H."/>
            <person name="Nagatsuka Y."/>
            <person name="Sugiyama J."/>
        </authorList>
    </citation>
    <scope>NUCLEOTIDE SEQUENCE [LARGE SCALE GENOMIC DNA]</scope>
    <source>
        <strain evidence="5">CBS 9802 / IAM 14324 / JCM 22182 / KY 12970</strain>
    </source>
</reference>
<dbReference type="AlphaFoldDB" id="G7E198"/>
<gene>
    <name evidence="4" type="primary">Mo03278</name>
    <name evidence="4" type="ORF">E5Q_03278</name>
</gene>
<dbReference type="STRING" id="764103.G7E198"/>
<dbReference type="InterPro" id="IPR052616">
    <property type="entry name" value="SYO1-like"/>
</dbReference>
<feature type="region of interest" description="Disordered" evidence="2">
    <location>
        <begin position="1"/>
        <end position="39"/>
    </location>
</feature>